<dbReference type="STRING" id="1544413.Clow_00086"/>
<dbReference type="PATRIC" id="fig|1544413.3.peg.89"/>
<accession>A0A0Q1AJL3</accession>
<evidence type="ECO:0000313" key="2">
    <source>
        <dbReference type="Proteomes" id="UP000050488"/>
    </source>
</evidence>
<dbReference type="RefSeq" id="WP_156334487.1">
    <property type="nucleotide sequence ID" value="NZ_JAUSQY010000001.1"/>
</dbReference>
<dbReference type="OrthoDB" id="4428158at2"/>
<protein>
    <submittedName>
        <fullName evidence="1">Uncharacterized protein</fullName>
    </submittedName>
</protein>
<dbReference type="Proteomes" id="UP000050488">
    <property type="component" value="Unassembled WGS sequence"/>
</dbReference>
<sequence length="94" mass="10582">MRGLTFEQMVIIADEICARTEARIRSYPALASCAAITRARLRGIPLYPNVTQMTRGVHEHIRALRPLTSYNDVFSHVVTDILHDLNAEQSGSHH</sequence>
<name>A0A0Q1AJL3_9CORY</name>
<dbReference type="EMBL" id="LKEV01000001">
    <property type="protein sequence ID" value="KQB87041.1"/>
    <property type="molecule type" value="Genomic_DNA"/>
</dbReference>
<keyword evidence="2" id="KW-1185">Reference proteome</keyword>
<gene>
    <name evidence="1" type="ORF">Clow_00086</name>
</gene>
<organism evidence="1 2">
    <name type="scientific">Corynebacterium lowii</name>
    <dbReference type="NCBI Taxonomy" id="1544413"/>
    <lineage>
        <taxon>Bacteria</taxon>
        <taxon>Bacillati</taxon>
        <taxon>Actinomycetota</taxon>
        <taxon>Actinomycetes</taxon>
        <taxon>Mycobacteriales</taxon>
        <taxon>Corynebacteriaceae</taxon>
        <taxon>Corynebacterium</taxon>
    </lineage>
</organism>
<reference evidence="1 2" key="1">
    <citation type="submission" date="2015-10" db="EMBL/GenBank/DDBJ databases">
        <title>Corynebacteirum lowii and Corynebacterium oculi species nova, derived from human clinical disease and and emended description of Corynebacterium mastiditis.</title>
        <authorList>
            <person name="Bernard K."/>
            <person name="Pacheco A.L."/>
            <person name="Mcdougall C."/>
            <person name="Burtx T."/>
            <person name="Weibe D."/>
            <person name="Tyler S."/>
            <person name="Olson A.B."/>
            <person name="Cnockaert M."/>
            <person name="Eguchi H."/>
            <person name="Kuwahara T."/>
            <person name="Nakayama-Imaohji H."/>
            <person name="Boudewijins M."/>
            <person name="Van Hoecke F."/>
            <person name="Bernier A.-M."/>
            <person name="Vandamme P."/>
        </authorList>
    </citation>
    <scope>NUCLEOTIDE SEQUENCE [LARGE SCALE GENOMIC DNA]</scope>
    <source>
        <strain evidence="1 2">NML 130206</strain>
    </source>
</reference>
<evidence type="ECO:0000313" key="1">
    <source>
        <dbReference type="EMBL" id="KQB87041.1"/>
    </source>
</evidence>
<proteinExistence type="predicted"/>
<comment type="caution">
    <text evidence="1">The sequence shown here is derived from an EMBL/GenBank/DDBJ whole genome shotgun (WGS) entry which is preliminary data.</text>
</comment>
<dbReference type="AlphaFoldDB" id="A0A0Q1AJL3"/>